<organism evidence="1 2">
    <name type="scientific">Bacillus cereus (strain Q1)</name>
    <dbReference type="NCBI Taxonomy" id="361100"/>
    <lineage>
        <taxon>Bacteria</taxon>
        <taxon>Bacillati</taxon>
        <taxon>Bacillota</taxon>
        <taxon>Bacilli</taxon>
        <taxon>Bacillales</taxon>
        <taxon>Bacillaceae</taxon>
        <taxon>Bacillus</taxon>
        <taxon>Bacillus cereus group</taxon>
    </lineage>
</organism>
<name>B9IZY8_BACCQ</name>
<reference evidence="1 2" key="1">
    <citation type="journal article" date="2009" name="J. Bacteriol.">
        <title>Complete genome sequence of the extremophilic Bacillus cereus strain Q1 with industrial applications.</title>
        <authorList>
            <person name="Xiong Z."/>
            <person name="Jiang Y."/>
            <person name="Qi D."/>
            <person name="Lu H."/>
            <person name="Yang F."/>
            <person name="Yang J."/>
            <person name="Chen L."/>
            <person name="Sun L."/>
            <person name="Xu X."/>
            <person name="Xue Y."/>
            <person name="Zhu Y."/>
            <person name="Jin Q."/>
        </authorList>
    </citation>
    <scope>NUCLEOTIDE SEQUENCE [LARGE SCALE GENOMIC DNA]</scope>
    <source>
        <strain evidence="1 2">Q1</strain>
    </source>
</reference>
<evidence type="ECO:0000313" key="1">
    <source>
        <dbReference type="EMBL" id="ACM12700.1"/>
    </source>
</evidence>
<dbReference type="KEGG" id="bcq:BCQ_2272"/>
<gene>
    <name evidence="1" type="ordered locus">BCQ_2272</name>
</gene>
<dbReference type="AlphaFoldDB" id="B9IZY8"/>
<dbReference type="HOGENOM" id="CLU_3363132_0_0_9"/>
<dbReference type="Proteomes" id="UP000000441">
    <property type="component" value="Chromosome"/>
</dbReference>
<sequence>MKENDKKFEIEVTEDKRGFERGYYLDVRHDAKMRE</sequence>
<proteinExistence type="predicted"/>
<protein>
    <submittedName>
        <fullName evidence="1">Uncharacterized protein</fullName>
    </submittedName>
</protein>
<dbReference type="EMBL" id="CP000227">
    <property type="protein sequence ID" value="ACM12700.1"/>
    <property type="molecule type" value="Genomic_DNA"/>
</dbReference>
<accession>B9IZY8</accession>
<evidence type="ECO:0000313" key="2">
    <source>
        <dbReference type="Proteomes" id="UP000000441"/>
    </source>
</evidence>